<name>A0ABV6IYE3_9PROT</name>
<gene>
    <name evidence="1" type="ORF">ACFFIC_19610</name>
</gene>
<evidence type="ECO:0000313" key="2">
    <source>
        <dbReference type="Proteomes" id="UP001589789"/>
    </source>
</evidence>
<protein>
    <recommendedName>
        <fullName evidence="3">Thiamine biosynthesis protein ThiF</fullName>
    </recommendedName>
</protein>
<reference evidence="1 2" key="1">
    <citation type="submission" date="2024-09" db="EMBL/GenBank/DDBJ databases">
        <authorList>
            <person name="Sun Q."/>
            <person name="Mori K."/>
        </authorList>
    </citation>
    <scope>NUCLEOTIDE SEQUENCE [LARGE SCALE GENOMIC DNA]</scope>
    <source>
        <strain evidence="1 2">CCM 7468</strain>
    </source>
</reference>
<dbReference type="RefSeq" id="WP_377053462.1">
    <property type="nucleotide sequence ID" value="NZ_JBHLVZ010000069.1"/>
</dbReference>
<dbReference type="Proteomes" id="UP001589789">
    <property type="component" value="Unassembled WGS sequence"/>
</dbReference>
<dbReference type="EMBL" id="JBHLVZ010000069">
    <property type="protein sequence ID" value="MFC0387730.1"/>
    <property type="molecule type" value="Genomic_DNA"/>
</dbReference>
<dbReference type="Gene3D" id="3.40.50.720">
    <property type="entry name" value="NAD(P)-binding Rossmann-like Domain"/>
    <property type="match status" value="1"/>
</dbReference>
<sequence length="776" mass="82975">MVSPPAGGRPLPPAVARALLTARAHDGVEGVDMPCMDAGSSVVVDIRFRPGLPIAWIAVGCSPNGVLAVEPVRFTFPPDYPFRPPRIELREDFDRSLAHVQPGYPGERPQPCVYDGLLGDLLAARGFGEILNQTLDWLERAATGRLIDPVQGWEPVRRDALSDIIVADAAALRAMVGRKPGHAWLEFDYLVSGAPSAEDVAYRGAVANERVQFSRKTFPQKVSEEAGADPVRHGQSLALFVWPGCDAAGRPVIAARYQPETVSTWTDLLKRAEEYGCRMPLDDAFSWFGHCAQGWRSSVRRPLVVILGVRRPFHITGESSDLELVPYIVRIGVPLALPDGPDTAVRPAAHRHVVSPALLRRMSGEDDRSLPPWTLVGCGSLGSKIAIHAARSGHSPGRVVDPGFLHPHNMARHGLVPQRWAIPLPEGKADALAATLSAFAQPAEAVPRSIVSAIRDGTIRPTALRRDFALVNATASLPVREFLASRGGADLPRVIETTLYGGGRVGLVSVEGPDRNPNTADLVTEAYAAAMEDKVLADAFLASADLARVPVGMGCGSTTMLMSDARLSAFAAPMWEAISRLGRDGMPLDGGRVLLGKVAEDGLGLAWTTRSVAPATVVHAEACEADPHDIRISARVSALIDVEIRRWPGVEAGGVLVGRYSEATSTFHVVDVLPASEDSIRSAAEFVLGTSGLRGALEALQERSGGTLYCLGTWHNHLVESGPSSLDRATAQAIAVARLMPSVLLIRTPSRFRALLCTPPEADIPALIHATDIGER</sequence>
<comment type="caution">
    <text evidence="1">The sequence shown here is derived from an EMBL/GenBank/DDBJ whole genome shotgun (WGS) entry which is preliminary data.</text>
</comment>
<dbReference type="Gene3D" id="3.40.140.10">
    <property type="entry name" value="Cytidine Deaminase, domain 2"/>
    <property type="match status" value="1"/>
</dbReference>
<evidence type="ECO:0000313" key="1">
    <source>
        <dbReference type="EMBL" id="MFC0387730.1"/>
    </source>
</evidence>
<evidence type="ECO:0008006" key="3">
    <source>
        <dbReference type="Google" id="ProtNLM"/>
    </source>
</evidence>
<dbReference type="InterPro" id="IPR032865">
    <property type="entry name" value="Prok-E2_A"/>
</dbReference>
<keyword evidence="2" id="KW-1185">Reference proteome</keyword>
<organism evidence="1 2">
    <name type="scientific">Muricoccus vinaceus</name>
    <dbReference type="NCBI Taxonomy" id="424704"/>
    <lineage>
        <taxon>Bacteria</taxon>
        <taxon>Pseudomonadati</taxon>
        <taxon>Pseudomonadota</taxon>
        <taxon>Alphaproteobacteria</taxon>
        <taxon>Acetobacterales</taxon>
        <taxon>Roseomonadaceae</taxon>
        <taxon>Muricoccus</taxon>
    </lineage>
</organism>
<dbReference type="Pfam" id="PF14457">
    <property type="entry name" value="Prok-E2_A"/>
    <property type="match status" value="1"/>
</dbReference>
<accession>A0ABV6IYE3</accession>
<proteinExistence type="predicted"/>